<dbReference type="EMBL" id="PYSW02000026">
    <property type="protein sequence ID" value="KAG2381842.1"/>
    <property type="molecule type" value="Genomic_DNA"/>
</dbReference>
<protein>
    <submittedName>
        <fullName evidence="1">Uncharacterized protein</fullName>
    </submittedName>
</protein>
<sequence length="213" mass="24401">MVVILVQICDDNFGGLIRYLADIYTLLGIPQEFLYLVENKLCMEKIMGNSELRYVTTENRDDEISIIESLFNSSSWSYQELCFIFELVSRNIFLGILDNETHAKSALCLCIEPIDISWTVVNDVTHSTHLESILQDFMMGSQFLNFWNSVQPSTATTCVRMRGQIVLVDGKYRLDLYHPQFCSTVQSKGIFELGSGLFREMLRLLEGNPVTVR</sequence>
<reference evidence="1 2" key="1">
    <citation type="journal article" date="2018" name="BMC Genomics">
        <title>The genome of Naegleria lovaniensis, the basis for a comparative approach to unravel pathogenicity factors of the human pathogenic amoeba N. fowleri.</title>
        <authorList>
            <person name="Liechti N."/>
            <person name="Schurch N."/>
            <person name="Bruggmann R."/>
            <person name="Wittwer M."/>
        </authorList>
    </citation>
    <scope>NUCLEOTIDE SEQUENCE [LARGE SCALE GENOMIC DNA]</scope>
    <source>
        <strain evidence="1 2">ATCC 30569</strain>
    </source>
</reference>
<proteinExistence type="predicted"/>
<dbReference type="RefSeq" id="XP_044547521.1">
    <property type="nucleotide sequence ID" value="XM_044696063.1"/>
</dbReference>
<organism evidence="1 2">
    <name type="scientific">Naegleria lovaniensis</name>
    <name type="common">Amoeba</name>
    <dbReference type="NCBI Taxonomy" id="51637"/>
    <lineage>
        <taxon>Eukaryota</taxon>
        <taxon>Discoba</taxon>
        <taxon>Heterolobosea</taxon>
        <taxon>Tetramitia</taxon>
        <taxon>Eutetramitia</taxon>
        <taxon>Vahlkampfiidae</taxon>
        <taxon>Naegleria</taxon>
    </lineage>
</organism>
<accession>A0AA88KI56</accession>
<name>A0AA88KI56_NAELO</name>
<keyword evidence="2" id="KW-1185">Reference proteome</keyword>
<dbReference type="Proteomes" id="UP000816034">
    <property type="component" value="Unassembled WGS sequence"/>
</dbReference>
<evidence type="ECO:0000313" key="1">
    <source>
        <dbReference type="EMBL" id="KAG2381842.1"/>
    </source>
</evidence>
<evidence type="ECO:0000313" key="2">
    <source>
        <dbReference type="Proteomes" id="UP000816034"/>
    </source>
</evidence>
<gene>
    <name evidence="1" type="ORF">C9374_006226</name>
</gene>
<comment type="caution">
    <text evidence="1">The sequence shown here is derived from an EMBL/GenBank/DDBJ whole genome shotgun (WGS) entry which is preliminary data.</text>
</comment>
<dbReference type="GeneID" id="68098680"/>
<dbReference type="AlphaFoldDB" id="A0AA88KI56"/>